<dbReference type="PROSITE" id="PS50878">
    <property type="entry name" value="RT_POL"/>
    <property type="match status" value="1"/>
</dbReference>
<dbReference type="InterPro" id="IPR000477">
    <property type="entry name" value="RT_dom"/>
</dbReference>
<evidence type="ECO:0000256" key="1">
    <source>
        <dbReference type="SAM" id="Phobius"/>
    </source>
</evidence>
<sequence length="659" mass="76065">MMDNIFLVQEILRKYVRKRSSPRCLLKIDLHKAYDSISWEFLDWMLKSIGFPAQFCTWIMECVSSTSFSVAVNGSIYGHFKGQRGLRQGDPLSPYLFVLCLEYFSRDMSSLKDDANFKFHLNCAGIQLSHLAFADDIMLISKGDIPSVSTMFAKLQHFCRVSGLSISSDKSAIYSAGIRPHELSHIQQLTGFSLGDFPFRYLGVPLLSSRLNVCHYAPLLSKITGLIQGWSKKSLSYAVVCSPKKEGGLGLFNLKDWNLALLSRILWDFHCKKDSLWVRWVHHYYFKGSDVWNYNTSSSDSVLIKKIIQIRDFIISKELSTEEAKKRIQSWSTNEQLLVGKVYEYIRGVKPTVSWCSVIWNPAIPPKMSFILWLDKRNRLLTLDKIVFLNKGSLCPLCSNEAESNAHLFFSCKKSLQVWTHIRDLALFRRRFTSLQRIIDSLIRGRSTSGVQEKLRCLDIAITVYYIWLSRNKLIFEDYQFSVIEGHCNVFDKMPERKQETFLTVVGLFILLAWKVILSFSTMSCRFWKLLYGGNHFIRTSKSAAFYLNSMFYHSSKEALNLQWYQNEFPKVKELTHLLANVDSVNGRLVDINSNSTVFCDDVEREMCTFKSLVREFVESPFVHHRMKHVLASFITNAKHESFTPFGKATEKIGSLLFN</sequence>
<dbReference type="Pfam" id="PF00078">
    <property type="entry name" value="RVT_1"/>
    <property type="match status" value="1"/>
</dbReference>
<accession>A0A445J064</accession>
<reference evidence="3 4" key="1">
    <citation type="submission" date="2018-09" db="EMBL/GenBank/DDBJ databases">
        <title>A high-quality reference genome of wild soybean provides a powerful tool to mine soybean genomes.</title>
        <authorList>
            <person name="Xie M."/>
            <person name="Chung C.Y.L."/>
            <person name="Li M.-W."/>
            <person name="Wong F.-L."/>
            <person name="Chan T.-F."/>
            <person name="Lam H.-M."/>
        </authorList>
    </citation>
    <scope>NUCLEOTIDE SEQUENCE [LARGE SCALE GENOMIC DNA]</scope>
    <source>
        <strain evidence="4">cv. W05</strain>
        <tissue evidence="3">Hypocotyl of etiolated seedlings</tissue>
    </source>
</reference>
<keyword evidence="1" id="KW-0472">Membrane</keyword>
<dbReference type="Pfam" id="PF13966">
    <property type="entry name" value="zf-RVT"/>
    <property type="match status" value="1"/>
</dbReference>
<dbReference type="Proteomes" id="UP000289340">
    <property type="component" value="Chromosome 9"/>
</dbReference>
<evidence type="ECO:0000313" key="3">
    <source>
        <dbReference type="EMBL" id="RZB91758.1"/>
    </source>
</evidence>
<evidence type="ECO:0000313" key="4">
    <source>
        <dbReference type="Proteomes" id="UP000289340"/>
    </source>
</evidence>
<dbReference type="PANTHER" id="PTHR33116">
    <property type="entry name" value="REVERSE TRANSCRIPTASE ZINC-BINDING DOMAIN-CONTAINING PROTEIN-RELATED-RELATED"/>
    <property type="match status" value="1"/>
</dbReference>
<dbReference type="AlphaFoldDB" id="A0A445J064"/>
<organism evidence="3 4">
    <name type="scientific">Glycine soja</name>
    <name type="common">Wild soybean</name>
    <dbReference type="NCBI Taxonomy" id="3848"/>
    <lineage>
        <taxon>Eukaryota</taxon>
        <taxon>Viridiplantae</taxon>
        <taxon>Streptophyta</taxon>
        <taxon>Embryophyta</taxon>
        <taxon>Tracheophyta</taxon>
        <taxon>Spermatophyta</taxon>
        <taxon>Magnoliopsida</taxon>
        <taxon>eudicotyledons</taxon>
        <taxon>Gunneridae</taxon>
        <taxon>Pentapetalae</taxon>
        <taxon>rosids</taxon>
        <taxon>fabids</taxon>
        <taxon>Fabales</taxon>
        <taxon>Fabaceae</taxon>
        <taxon>Papilionoideae</taxon>
        <taxon>50 kb inversion clade</taxon>
        <taxon>NPAAA clade</taxon>
        <taxon>indigoferoid/millettioid clade</taxon>
        <taxon>Phaseoleae</taxon>
        <taxon>Glycine</taxon>
        <taxon>Glycine subgen. Soja</taxon>
    </lineage>
</organism>
<keyword evidence="4" id="KW-1185">Reference proteome</keyword>
<protein>
    <submittedName>
        <fullName evidence="3">LINE-1 retrotransposable element ORF2 protein</fullName>
    </submittedName>
</protein>
<gene>
    <name evidence="3" type="ORF">D0Y65_023946</name>
</gene>
<keyword evidence="1" id="KW-1133">Transmembrane helix</keyword>
<dbReference type="InterPro" id="IPR043502">
    <property type="entry name" value="DNA/RNA_pol_sf"/>
</dbReference>
<dbReference type="PANTHER" id="PTHR33116:SF84">
    <property type="entry name" value="RNA-DIRECTED DNA POLYMERASE"/>
    <property type="match status" value="1"/>
</dbReference>
<feature type="domain" description="Reverse transcriptase" evidence="2">
    <location>
        <begin position="1"/>
        <end position="206"/>
    </location>
</feature>
<dbReference type="CDD" id="cd01650">
    <property type="entry name" value="RT_nLTR_like"/>
    <property type="match status" value="1"/>
</dbReference>
<dbReference type="SUPFAM" id="SSF56672">
    <property type="entry name" value="DNA/RNA polymerases"/>
    <property type="match status" value="1"/>
</dbReference>
<proteinExistence type="predicted"/>
<dbReference type="EMBL" id="QZWG01000009">
    <property type="protein sequence ID" value="RZB91758.1"/>
    <property type="molecule type" value="Genomic_DNA"/>
</dbReference>
<comment type="caution">
    <text evidence="3">The sequence shown here is derived from an EMBL/GenBank/DDBJ whole genome shotgun (WGS) entry which is preliminary data.</text>
</comment>
<dbReference type="InterPro" id="IPR026960">
    <property type="entry name" value="RVT-Znf"/>
</dbReference>
<evidence type="ECO:0000259" key="2">
    <source>
        <dbReference type="PROSITE" id="PS50878"/>
    </source>
</evidence>
<name>A0A445J064_GLYSO</name>
<keyword evidence="1" id="KW-0812">Transmembrane</keyword>
<feature type="transmembrane region" description="Helical" evidence="1">
    <location>
        <begin position="502"/>
        <end position="520"/>
    </location>
</feature>